<name>A0AAV1HR69_9CHLO</name>
<evidence type="ECO:0000256" key="2">
    <source>
        <dbReference type="ARBA" id="ARBA00001946"/>
    </source>
</evidence>
<organism evidence="11 12">
    <name type="scientific">Coccomyxa viridis</name>
    <dbReference type="NCBI Taxonomy" id="1274662"/>
    <lineage>
        <taxon>Eukaryota</taxon>
        <taxon>Viridiplantae</taxon>
        <taxon>Chlorophyta</taxon>
        <taxon>core chlorophytes</taxon>
        <taxon>Trebouxiophyceae</taxon>
        <taxon>Trebouxiophyceae incertae sedis</taxon>
        <taxon>Coccomyxaceae</taxon>
        <taxon>Coccomyxa</taxon>
    </lineage>
</organism>
<evidence type="ECO:0000259" key="10">
    <source>
        <dbReference type="PROSITE" id="PS51746"/>
    </source>
</evidence>
<evidence type="ECO:0000256" key="4">
    <source>
        <dbReference type="ARBA" id="ARBA00022723"/>
    </source>
</evidence>
<dbReference type="PROSITE" id="PS51746">
    <property type="entry name" value="PPM_2"/>
    <property type="match status" value="1"/>
</dbReference>
<dbReference type="SMART" id="SM00332">
    <property type="entry name" value="PP2Cc"/>
    <property type="match status" value="1"/>
</dbReference>
<dbReference type="Gene3D" id="3.60.40.10">
    <property type="entry name" value="PPM-type phosphatase domain"/>
    <property type="match status" value="1"/>
</dbReference>
<dbReference type="InterPro" id="IPR000222">
    <property type="entry name" value="PP2C_BS"/>
</dbReference>
<evidence type="ECO:0000256" key="5">
    <source>
        <dbReference type="ARBA" id="ARBA00022801"/>
    </source>
</evidence>
<gene>
    <name evidence="11" type="ORF">CVIRNUC_000474</name>
</gene>
<dbReference type="PROSITE" id="PS01032">
    <property type="entry name" value="PPM_1"/>
    <property type="match status" value="1"/>
</dbReference>
<protein>
    <recommendedName>
        <fullName evidence="3">protein-serine/threonine phosphatase</fullName>
        <ecNumber evidence="3">3.1.3.16</ecNumber>
    </recommendedName>
</protein>
<evidence type="ECO:0000256" key="6">
    <source>
        <dbReference type="ARBA" id="ARBA00022842"/>
    </source>
</evidence>
<dbReference type="SUPFAM" id="SSF81606">
    <property type="entry name" value="PP2C-like"/>
    <property type="match status" value="1"/>
</dbReference>
<keyword evidence="12" id="KW-1185">Reference proteome</keyword>
<evidence type="ECO:0000313" key="12">
    <source>
        <dbReference type="Proteomes" id="UP001314263"/>
    </source>
</evidence>
<evidence type="ECO:0000313" key="11">
    <source>
        <dbReference type="EMBL" id="CAK0734736.1"/>
    </source>
</evidence>
<evidence type="ECO:0000256" key="3">
    <source>
        <dbReference type="ARBA" id="ARBA00013081"/>
    </source>
</evidence>
<dbReference type="Pfam" id="PF00481">
    <property type="entry name" value="PP2C"/>
    <property type="match status" value="1"/>
</dbReference>
<dbReference type="InterPro" id="IPR001932">
    <property type="entry name" value="PPM-type_phosphatase-like_dom"/>
</dbReference>
<sequence>MSTLYERSWCYIPGVSQDTWVIHEGLGGGSNALFAVFDGHGVEGEKCSRHVAGQLPSMLAHCAKYKAQRFSEAFQEQFVLCNQGLQSHKSINCSMSGSTGVVAFLQDEGQLLVAGVGDSRCMLGRVLPGGAVRAVALSTDHVPTNPGEAARVRLNGGRLEPYRIGGEEMGPCRVWLADADTPGLSMTRAFGDVVASTVGIIAQPEIMQVVLDAEDRYMVLCSDGIYEFMSNDDIVNLVHAQAEQGALAGQIAQHLVKTARAQWLAEEDGGIDDCTAIVCILHHRPMPLHHTSSGSADVTKTVGAISRRMSGTPEVMAAQEAIAIYADATARRGARGTIMGMPAGKSCCSAG</sequence>
<comment type="caution">
    <text evidence="11">The sequence shown here is derived from an EMBL/GenBank/DDBJ whole genome shotgun (WGS) entry which is preliminary data.</text>
</comment>
<reference evidence="11 12" key="1">
    <citation type="submission" date="2023-10" db="EMBL/GenBank/DDBJ databases">
        <authorList>
            <person name="Maclean D."/>
            <person name="Macfadyen A."/>
        </authorList>
    </citation>
    <scope>NUCLEOTIDE SEQUENCE [LARGE SCALE GENOMIC DNA]</scope>
</reference>
<comment type="cofactor">
    <cofactor evidence="2">
        <name>Mg(2+)</name>
        <dbReference type="ChEBI" id="CHEBI:18420"/>
    </cofactor>
</comment>
<dbReference type="EMBL" id="CAUYUE010000001">
    <property type="protein sequence ID" value="CAK0734736.1"/>
    <property type="molecule type" value="Genomic_DNA"/>
</dbReference>
<dbReference type="Proteomes" id="UP001314263">
    <property type="component" value="Unassembled WGS sequence"/>
</dbReference>
<keyword evidence="8" id="KW-0464">Manganese</keyword>
<dbReference type="InterPro" id="IPR036457">
    <property type="entry name" value="PPM-type-like_dom_sf"/>
</dbReference>
<dbReference type="EC" id="3.1.3.16" evidence="3"/>
<evidence type="ECO:0000256" key="7">
    <source>
        <dbReference type="ARBA" id="ARBA00022912"/>
    </source>
</evidence>
<proteinExistence type="inferred from homology"/>
<dbReference type="PANTHER" id="PTHR47992">
    <property type="entry name" value="PROTEIN PHOSPHATASE"/>
    <property type="match status" value="1"/>
</dbReference>
<comment type="cofactor">
    <cofactor evidence="1">
        <name>Mn(2+)</name>
        <dbReference type="ChEBI" id="CHEBI:29035"/>
    </cofactor>
</comment>
<dbReference type="GO" id="GO:0046872">
    <property type="term" value="F:metal ion binding"/>
    <property type="evidence" value="ECO:0007669"/>
    <property type="project" value="UniProtKB-KW"/>
</dbReference>
<dbReference type="GO" id="GO:0004722">
    <property type="term" value="F:protein serine/threonine phosphatase activity"/>
    <property type="evidence" value="ECO:0007669"/>
    <property type="project" value="UniProtKB-EC"/>
</dbReference>
<evidence type="ECO:0000256" key="8">
    <source>
        <dbReference type="ARBA" id="ARBA00023211"/>
    </source>
</evidence>
<dbReference type="CDD" id="cd00143">
    <property type="entry name" value="PP2Cc"/>
    <property type="match status" value="1"/>
</dbReference>
<keyword evidence="5 9" id="KW-0378">Hydrolase</keyword>
<dbReference type="AlphaFoldDB" id="A0AAV1HR69"/>
<keyword evidence="6" id="KW-0460">Magnesium</keyword>
<evidence type="ECO:0000256" key="9">
    <source>
        <dbReference type="RuleBase" id="RU003465"/>
    </source>
</evidence>
<keyword evidence="7 9" id="KW-0904">Protein phosphatase</keyword>
<dbReference type="InterPro" id="IPR015655">
    <property type="entry name" value="PP2C"/>
</dbReference>
<keyword evidence="4" id="KW-0479">Metal-binding</keyword>
<accession>A0AAV1HR69</accession>
<evidence type="ECO:0000256" key="1">
    <source>
        <dbReference type="ARBA" id="ARBA00001936"/>
    </source>
</evidence>
<comment type="similarity">
    <text evidence="9">Belongs to the PP2C family.</text>
</comment>
<feature type="domain" description="PPM-type phosphatase" evidence="10">
    <location>
        <begin position="1"/>
        <end position="281"/>
    </location>
</feature>